<evidence type="ECO:0000259" key="3">
    <source>
        <dbReference type="PROSITE" id="PS51832"/>
    </source>
</evidence>
<evidence type="ECO:0000313" key="4">
    <source>
        <dbReference type="EMBL" id="MCX2975155.1"/>
    </source>
</evidence>
<dbReference type="SUPFAM" id="SSF52172">
    <property type="entry name" value="CheY-like"/>
    <property type="match status" value="1"/>
</dbReference>
<evidence type="ECO:0000313" key="5">
    <source>
        <dbReference type="Proteomes" id="UP001143307"/>
    </source>
</evidence>
<keyword evidence="1" id="KW-0597">Phosphoprotein</keyword>
<dbReference type="InterPro" id="IPR001789">
    <property type="entry name" value="Sig_transdc_resp-reg_receiver"/>
</dbReference>
<comment type="caution">
    <text evidence="4">The sequence shown here is derived from an EMBL/GenBank/DDBJ whole genome shotgun (WGS) entry which is preliminary data.</text>
</comment>
<dbReference type="SUPFAM" id="SSF109604">
    <property type="entry name" value="HD-domain/PDEase-like"/>
    <property type="match status" value="1"/>
</dbReference>
<name>A0ABT3SZW9_9GAMM</name>
<dbReference type="Proteomes" id="UP001143307">
    <property type="component" value="Unassembled WGS sequence"/>
</dbReference>
<dbReference type="CDD" id="cd00077">
    <property type="entry name" value="HDc"/>
    <property type="match status" value="1"/>
</dbReference>
<proteinExistence type="predicted"/>
<dbReference type="RefSeq" id="WP_279253812.1">
    <property type="nucleotide sequence ID" value="NZ_SHNP01000006.1"/>
</dbReference>
<evidence type="ECO:0000256" key="1">
    <source>
        <dbReference type="PROSITE-ProRule" id="PRU00169"/>
    </source>
</evidence>
<dbReference type="SMART" id="SM00471">
    <property type="entry name" value="HDc"/>
    <property type="match status" value="1"/>
</dbReference>
<protein>
    <submittedName>
        <fullName evidence="4">HD domain-containing protein</fullName>
    </submittedName>
</protein>
<dbReference type="PANTHER" id="PTHR45228:SF8">
    <property type="entry name" value="TWO-COMPONENT RESPONSE REGULATOR-RELATED"/>
    <property type="match status" value="1"/>
</dbReference>
<dbReference type="PROSITE" id="PS51832">
    <property type="entry name" value="HD_GYP"/>
    <property type="match status" value="1"/>
</dbReference>
<dbReference type="Pfam" id="PF00072">
    <property type="entry name" value="Response_reg"/>
    <property type="match status" value="1"/>
</dbReference>
<dbReference type="SMART" id="SM00448">
    <property type="entry name" value="REC"/>
    <property type="match status" value="1"/>
</dbReference>
<gene>
    <name evidence="4" type="ORF">EYC87_16345</name>
</gene>
<dbReference type="InterPro" id="IPR037522">
    <property type="entry name" value="HD_GYP_dom"/>
</dbReference>
<dbReference type="InterPro" id="IPR052020">
    <property type="entry name" value="Cyclic_di-GMP/3'3'-cGAMP_PDE"/>
</dbReference>
<dbReference type="Pfam" id="PF13487">
    <property type="entry name" value="HD_5"/>
    <property type="match status" value="1"/>
</dbReference>
<dbReference type="InterPro" id="IPR011006">
    <property type="entry name" value="CheY-like_superfamily"/>
</dbReference>
<dbReference type="Gene3D" id="1.10.3210.10">
    <property type="entry name" value="Hypothetical protein af1432"/>
    <property type="match status" value="1"/>
</dbReference>
<dbReference type="Gene3D" id="3.40.50.2300">
    <property type="match status" value="1"/>
</dbReference>
<dbReference type="PANTHER" id="PTHR45228">
    <property type="entry name" value="CYCLIC DI-GMP PHOSPHODIESTERASE TM_0186-RELATED"/>
    <property type="match status" value="1"/>
</dbReference>
<feature type="domain" description="HD-GYP" evidence="3">
    <location>
        <begin position="166"/>
        <end position="367"/>
    </location>
</feature>
<organism evidence="4 5">
    <name type="scientific">Candidatus Seongchinamella marina</name>
    <dbReference type="NCBI Taxonomy" id="2518990"/>
    <lineage>
        <taxon>Bacteria</taxon>
        <taxon>Pseudomonadati</taxon>
        <taxon>Pseudomonadota</taxon>
        <taxon>Gammaproteobacteria</taxon>
        <taxon>Cellvibrionales</taxon>
        <taxon>Halieaceae</taxon>
        <taxon>Seongchinamella</taxon>
    </lineage>
</organism>
<dbReference type="EMBL" id="SHNP01000006">
    <property type="protein sequence ID" value="MCX2975155.1"/>
    <property type="molecule type" value="Genomic_DNA"/>
</dbReference>
<feature type="modified residue" description="4-aspartylphosphate" evidence="1">
    <location>
        <position position="67"/>
    </location>
</feature>
<keyword evidence="5" id="KW-1185">Reference proteome</keyword>
<accession>A0ABT3SZW9</accession>
<feature type="domain" description="Response regulatory" evidence="2">
    <location>
        <begin position="17"/>
        <end position="132"/>
    </location>
</feature>
<sequence>MSAEFDLKRSCFGDFMKILVVDDEPIIGSETSEYLSLHGYVSDHCHSCDAAMEILSSDPDIRLVITDLRMPEKDGFTLIEATQPLQRHIEFIVVTGHGGKDEAINAVRTGVSEFLAKPVNHFELLKAVKNAAQKIADHDHELSVKSSLQGKVFAGEKKIDRLLGNLDTSYAELTYCLATASEYKDPETGQHISRIGSYAALIAGLMGWTERKVEMIRLAAPLHDIGKIGTPDSILLKPGKLGDVELRVMRTHSSIGHSILSQSTSPVLKMAANIALAHHERWDGSGYPNGLSAEEIPVEAAITALADVYDALRSKRPYKPALDHRTTCDILLYGDGRTEAKHFSPELLQIFKENHDKFDEIYESMRDQAVSC</sequence>
<evidence type="ECO:0000259" key="2">
    <source>
        <dbReference type="PROSITE" id="PS50110"/>
    </source>
</evidence>
<reference evidence="4" key="1">
    <citation type="submission" date="2019-02" db="EMBL/GenBank/DDBJ databases">
        <authorList>
            <person name="Li S.-H."/>
        </authorList>
    </citation>
    <scope>NUCLEOTIDE SEQUENCE</scope>
    <source>
        <strain evidence="4">IMCC8485</strain>
    </source>
</reference>
<dbReference type="PROSITE" id="PS50110">
    <property type="entry name" value="RESPONSE_REGULATORY"/>
    <property type="match status" value="1"/>
</dbReference>
<dbReference type="InterPro" id="IPR003607">
    <property type="entry name" value="HD/PDEase_dom"/>
</dbReference>